<reference evidence="2 3" key="1">
    <citation type="submission" date="2017-10" db="EMBL/GenBank/DDBJ databases">
        <title>Paenichitinophaga pekingensis gen. nov., sp. nov., isolated from activated sludge.</title>
        <authorList>
            <person name="Jin D."/>
            <person name="Kong X."/>
            <person name="Deng Y."/>
            <person name="Bai Z."/>
        </authorList>
    </citation>
    <scope>NUCLEOTIDE SEQUENCE [LARGE SCALE GENOMIC DNA]</scope>
    <source>
        <strain evidence="2 3">13</strain>
    </source>
</reference>
<accession>A0A291QRB1</accession>
<dbReference type="RefSeq" id="WP_098192821.1">
    <property type="nucleotide sequence ID" value="NZ_CP023777.1"/>
</dbReference>
<keyword evidence="1" id="KW-0812">Transmembrane</keyword>
<evidence type="ECO:0008006" key="4">
    <source>
        <dbReference type="Google" id="ProtNLM"/>
    </source>
</evidence>
<dbReference type="Proteomes" id="UP000220133">
    <property type="component" value="Chromosome"/>
</dbReference>
<evidence type="ECO:0000256" key="1">
    <source>
        <dbReference type="SAM" id="Phobius"/>
    </source>
</evidence>
<evidence type="ECO:0000313" key="3">
    <source>
        <dbReference type="Proteomes" id="UP000220133"/>
    </source>
</evidence>
<keyword evidence="1" id="KW-0472">Membrane</keyword>
<feature type="transmembrane region" description="Helical" evidence="1">
    <location>
        <begin position="118"/>
        <end position="138"/>
    </location>
</feature>
<evidence type="ECO:0000313" key="2">
    <source>
        <dbReference type="EMBL" id="ATL46433.1"/>
    </source>
</evidence>
<keyword evidence="1" id="KW-1133">Transmembrane helix</keyword>
<dbReference type="AlphaFoldDB" id="A0A291QRB1"/>
<organism evidence="2 3">
    <name type="scientific">Chitinophaga caeni</name>
    <dbReference type="NCBI Taxonomy" id="2029983"/>
    <lineage>
        <taxon>Bacteria</taxon>
        <taxon>Pseudomonadati</taxon>
        <taxon>Bacteroidota</taxon>
        <taxon>Chitinophagia</taxon>
        <taxon>Chitinophagales</taxon>
        <taxon>Chitinophagaceae</taxon>
        <taxon>Chitinophaga</taxon>
    </lineage>
</organism>
<name>A0A291QRB1_9BACT</name>
<protein>
    <recommendedName>
        <fullName evidence="4">PKD domain-containing protein</fullName>
    </recommendedName>
</protein>
<dbReference type="KEGG" id="cbae:COR50_04165"/>
<gene>
    <name evidence="2" type="ORF">COR50_04165</name>
</gene>
<proteinExistence type="predicted"/>
<dbReference type="EMBL" id="CP023777">
    <property type="protein sequence ID" value="ATL46433.1"/>
    <property type="molecule type" value="Genomic_DNA"/>
</dbReference>
<keyword evidence="3" id="KW-1185">Reference proteome</keyword>
<dbReference type="OrthoDB" id="639802at2"/>
<sequence length="427" mass="48247">MDNNKNNYFISHCLELIEKQFDHGDSREWSQYDFEKLGNDIQEKTGVVLSVSTLKRLYGRVKYESAPSLSTLNALANYLGSADWRAFKIKHPYKQDTPIPVEVPITGHQQLKPKRGRAWWIMAPLACILIILGINWIGQSEKAEVDASEFSFRSNKILSRGVPNTVVFNYDAKAAGDDSVYISQSWDLSKKKLVDKNKDTYSAIYYYPGYFEARLLVENQVVSRHGLQISTDGWMALADQDNNIPVYFKRDEIRQDSFVTVSTDLLQAYHIPLQPQIPVIRFFNIFQSDFIRNDNFHFRTKLKSDFGSGAAACHNIQVTIQCKNDGIAVPLVAKGCTGNISLFAAGNGISSEDHDLSGFGYDPGDWVTLEIVGVNKHLRFIVNGQEAYALDFPHEPADIIGVEYHFLGPGTIRSSEIWQGDRVIDLF</sequence>